<keyword evidence="3" id="KW-1185">Reference proteome</keyword>
<sequence length="251" mass="27376">MMSSLNSKVIIVTGASGLIGSLTVADLIKKGALVIGADIVQRANAESKVDFFQSNVAQKNDIDRLVTYVLNKYGKIDGLVNLAYPRTADWGTRFEDIPFESWQENVDMQLNAVFYICQQVLEIMKGQQSGAIVNIASIYGVVGNDFSLYEEYGGTSPAAYAAIKGGVINFSKYLASYYGKHNVRVNCVSPGGIIDEKNQHPSFIKRYSEKSPLGRLGRPEEIAPTISFLLSDDASFITGHNLMVDGGWTAI</sequence>
<comment type="similarity">
    <text evidence="1">Belongs to the short-chain dehydrogenases/reductases (SDR) family.</text>
</comment>
<organism evidence="2 3">
    <name type="scientific">Sphingobacterium multivorum</name>
    <dbReference type="NCBI Taxonomy" id="28454"/>
    <lineage>
        <taxon>Bacteria</taxon>
        <taxon>Pseudomonadati</taxon>
        <taxon>Bacteroidota</taxon>
        <taxon>Sphingobacteriia</taxon>
        <taxon>Sphingobacteriales</taxon>
        <taxon>Sphingobacteriaceae</taxon>
        <taxon>Sphingobacterium</taxon>
    </lineage>
</organism>
<gene>
    <name evidence="2" type="ORF">I6I98_23665</name>
</gene>
<name>A0ABX7CXI7_SPHMU</name>
<dbReference type="PANTHER" id="PTHR42760:SF40">
    <property type="entry name" value="3-OXOACYL-[ACYL-CARRIER-PROTEIN] REDUCTASE, CHLOROPLASTIC"/>
    <property type="match status" value="1"/>
</dbReference>
<dbReference type="Pfam" id="PF13561">
    <property type="entry name" value="adh_short_C2"/>
    <property type="match status" value="1"/>
</dbReference>
<evidence type="ECO:0000256" key="1">
    <source>
        <dbReference type="ARBA" id="ARBA00006484"/>
    </source>
</evidence>
<dbReference type="InterPro" id="IPR036291">
    <property type="entry name" value="NAD(P)-bd_dom_sf"/>
</dbReference>
<dbReference type="Proteomes" id="UP000595498">
    <property type="component" value="Chromosome"/>
</dbReference>
<dbReference type="InterPro" id="IPR002347">
    <property type="entry name" value="SDR_fam"/>
</dbReference>
<protein>
    <submittedName>
        <fullName evidence="2">SDR family oxidoreductase</fullName>
    </submittedName>
</protein>
<dbReference type="PRINTS" id="PR00081">
    <property type="entry name" value="GDHRDH"/>
</dbReference>
<reference evidence="2 3" key="1">
    <citation type="submission" date="2021-01" db="EMBL/GenBank/DDBJ databases">
        <title>FDA dAtabase for Regulatory Grade micrObial Sequences (FDA-ARGOS): Supporting development and validation of Infectious Disease Dx tests.</title>
        <authorList>
            <person name="Sproer C."/>
            <person name="Gronow S."/>
            <person name="Severitt S."/>
            <person name="Schroder I."/>
            <person name="Tallon L."/>
            <person name="Sadzewicz L."/>
            <person name="Zhao X."/>
            <person name="Boylan J."/>
            <person name="Ott S."/>
            <person name="Bowen H."/>
            <person name="Vavikolanu K."/>
            <person name="Mehta A."/>
            <person name="Aluvathingal J."/>
            <person name="Nadendla S."/>
            <person name="Lowell S."/>
            <person name="Myers T."/>
            <person name="Yan Y."/>
            <person name="Sichtig H."/>
        </authorList>
    </citation>
    <scope>NUCLEOTIDE SEQUENCE [LARGE SCALE GENOMIC DNA]</scope>
    <source>
        <strain evidence="2 3">FDAARGOS_1141</strain>
    </source>
</reference>
<dbReference type="PRINTS" id="PR00080">
    <property type="entry name" value="SDRFAMILY"/>
</dbReference>
<evidence type="ECO:0000313" key="2">
    <source>
        <dbReference type="EMBL" id="QQT56484.1"/>
    </source>
</evidence>
<dbReference type="Gene3D" id="3.40.50.720">
    <property type="entry name" value="NAD(P)-binding Rossmann-like Domain"/>
    <property type="match status" value="1"/>
</dbReference>
<evidence type="ECO:0000313" key="3">
    <source>
        <dbReference type="Proteomes" id="UP000595498"/>
    </source>
</evidence>
<accession>A0ABX7CXI7</accession>
<proteinExistence type="inferred from homology"/>
<dbReference type="PANTHER" id="PTHR42760">
    <property type="entry name" value="SHORT-CHAIN DEHYDROGENASES/REDUCTASES FAMILY MEMBER"/>
    <property type="match status" value="1"/>
</dbReference>
<dbReference type="SUPFAM" id="SSF51735">
    <property type="entry name" value="NAD(P)-binding Rossmann-fold domains"/>
    <property type="match status" value="1"/>
</dbReference>
<dbReference type="EMBL" id="CP068224">
    <property type="protein sequence ID" value="QQT56484.1"/>
    <property type="molecule type" value="Genomic_DNA"/>
</dbReference>